<evidence type="ECO:0000256" key="1">
    <source>
        <dbReference type="SAM" id="Coils"/>
    </source>
</evidence>
<dbReference type="Proteomes" id="UP000187283">
    <property type="component" value="Unassembled WGS sequence"/>
</dbReference>
<sequence length="112" mass="13136">MNNEKQQSYEALQRKIKKLNEAQESGKNKYNLIAQTEYDKVGRIYATEGDSYYRETSPSGGHFKSNELYKSLKLSQKTDEENKEIADSEQKILDLYRIAVQIEEFSRLFNQL</sequence>
<name>A0A1R1X1M5_9FUNG</name>
<reference evidence="2 3" key="1">
    <citation type="submission" date="2017-01" db="EMBL/GenBank/DDBJ databases">
        <authorList>
            <person name="Mah S.A."/>
            <person name="Swanson W.J."/>
            <person name="Moy G.W."/>
            <person name="Vacquier V.D."/>
        </authorList>
    </citation>
    <scope>NUCLEOTIDE SEQUENCE [LARGE SCALE GENOMIC DNA]</scope>
    <source>
        <strain evidence="2 3">GSMNP</strain>
    </source>
</reference>
<keyword evidence="1" id="KW-0175">Coiled coil</keyword>
<dbReference type="AlphaFoldDB" id="A0A1R1X1M5"/>
<evidence type="ECO:0000313" key="3">
    <source>
        <dbReference type="Proteomes" id="UP000187283"/>
    </source>
</evidence>
<dbReference type="EMBL" id="LSSN01005778">
    <property type="protein sequence ID" value="OMJ08497.1"/>
    <property type="molecule type" value="Genomic_DNA"/>
</dbReference>
<evidence type="ECO:0000313" key="2">
    <source>
        <dbReference type="EMBL" id="OMJ08497.1"/>
    </source>
</evidence>
<feature type="coiled-coil region" evidence="1">
    <location>
        <begin position="2"/>
        <end position="29"/>
    </location>
</feature>
<accession>A0A1R1X1M5</accession>
<gene>
    <name evidence="2" type="ORF">AYI70_g11518</name>
</gene>
<comment type="caution">
    <text evidence="2">The sequence shown here is derived from an EMBL/GenBank/DDBJ whole genome shotgun (WGS) entry which is preliminary data.</text>
</comment>
<organism evidence="2 3">
    <name type="scientific">Smittium culicis</name>
    <dbReference type="NCBI Taxonomy" id="133412"/>
    <lineage>
        <taxon>Eukaryota</taxon>
        <taxon>Fungi</taxon>
        <taxon>Fungi incertae sedis</taxon>
        <taxon>Zoopagomycota</taxon>
        <taxon>Kickxellomycotina</taxon>
        <taxon>Harpellomycetes</taxon>
        <taxon>Harpellales</taxon>
        <taxon>Legeriomycetaceae</taxon>
        <taxon>Smittium</taxon>
    </lineage>
</organism>
<proteinExistence type="predicted"/>
<keyword evidence="3" id="KW-1185">Reference proteome</keyword>
<protein>
    <submittedName>
        <fullName evidence="2">Uncharacterized protein</fullName>
    </submittedName>
</protein>